<reference evidence="2 3" key="1">
    <citation type="submission" date="2021-05" db="EMBL/GenBank/DDBJ databases">
        <authorList>
            <person name="Zhang Z.D."/>
            <person name="Osman G."/>
        </authorList>
    </citation>
    <scope>NUCLEOTIDE SEQUENCE [LARGE SCALE GENOMIC DNA]</scope>
    <source>
        <strain evidence="2 3">KCTC 32217</strain>
    </source>
</reference>
<proteinExistence type="predicted"/>
<evidence type="ECO:0000256" key="1">
    <source>
        <dbReference type="SAM" id="SignalP"/>
    </source>
</evidence>
<evidence type="ECO:0000313" key="3">
    <source>
        <dbReference type="Proteomes" id="UP001319104"/>
    </source>
</evidence>
<evidence type="ECO:0008006" key="4">
    <source>
        <dbReference type="Google" id="ProtNLM"/>
    </source>
</evidence>
<name>A0AAP2CHI8_9BACT</name>
<dbReference type="Proteomes" id="UP001319104">
    <property type="component" value="Unassembled WGS sequence"/>
</dbReference>
<organism evidence="2 3">
    <name type="scientific">Litoribacter ruber</name>
    <dbReference type="NCBI Taxonomy" id="702568"/>
    <lineage>
        <taxon>Bacteria</taxon>
        <taxon>Pseudomonadati</taxon>
        <taxon>Bacteroidota</taxon>
        <taxon>Cytophagia</taxon>
        <taxon>Cytophagales</taxon>
        <taxon>Cyclobacteriaceae</taxon>
        <taxon>Litoribacter</taxon>
    </lineage>
</organism>
<dbReference type="AlphaFoldDB" id="A0AAP2CHI8"/>
<evidence type="ECO:0000313" key="2">
    <source>
        <dbReference type="EMBL" id="MBS9523915.1"/>
    </source>
</evidence>
<protein>
    <recommendedName>
        <fullName evidence="4">Molecular chaperone</fullName>
    </recommendedName>
</protein>
<feature type="chain" id="PRO_5043048744" description="Molecular chaperone" evidence="1">
    <location>
        <begin position="29"/>
        <end position="273"/>
    </location>
</feature>
<dbReference type="RefSeq" id="WP_213944788.1">
    <property type="nucleotide sequence ID" value="NZ_JAHCMY010000003.1"/>
</dbReference>
<accession>A0AAP2CHI8</accession>
<keyword evidence="1" id="KW-0732">Signal</keyword>
<dbReference type="EMBL" id="JAHCMY010000003">
    <property type="protein sequence ID" value="MBS9523915.1"/>
    <property type="molecule type" value="Genomic_DNA"/>
</dbReference>
<feature type="signal peptide" evidence="1">
    <location>
        <begin position="1"/>
        <end position="28"/>
    </location>
</feature>
<sequence length="273" mass="31118">MKYILQKFKLKLSCFLVLAATSITITQAQNISVYPTTLDFNLSAGNSQVQRVAVTNVSNKEIFIEAELGDWLRDPMGNHQYFKPDTLDRSLGPYLTMDRNFTSIAPGETEDVQLTLSLPGEPELNEAMRWSMLFITGVEPKTDIEEENTGQVRTQIREVFRFGIHIYQTPPTLTKKSAEINDLFLNEEGLIQLEMKNTGEYMLQCKAHLELVHLESGKEIKTEKREFPVFPEGERKLLFEKPDGLENGEYAVMAVIDYDPNMPMEAVETTLKL</sequence>
<gene>
    <name evidence="2" type="ORF">KI659_07795</name>
</gene>
<comment type="caution">
    <text evidence="2">The sequence shown here is derived from an EMBL/GenBank/DDBJ whole genome shotgun (WGS) entry which is preliminary data.</text>
</comment>
<keyword evidence="3" id="KW-1185">Reference proteome</keyword>